<dbReference type="Pfam" id="PF13432">
    <property type="entry name" value="TPR_16"/>
    <property type="match status" value="1"/>
</dbReference>
<dbReference type="OrthoDB" id="9807628at2"/>
<evidence type="ECO:0000256" key="2">
    <source>
        <dbReference type="SAM" id="SignalP"/>
    </source>
</evidence>
<reference evidence="5 6" key="1">
    <citation type="submission" date="2018-06" db="EMBL/GenBank/DDBJ databases">
        <title>Three novel Pseudomonas species isolated from symptomatic oak.</title>
        <authorList>
            <person name="Bueno-Gonzalez V."/>
            <person name="Brady C."/>
        </authorList>
    </citation>
    <scope>NUCLEOTIDE SEQUENCE [LARGE SCALE GENOMIC DNA]</scope>
    <source>
        <strain evidence="4 5">P26B</strain>
        <strain evidence="3 6">P6B</strain>
    </source>
</reference>
<dbReference type="PROSITE" id="PS50005">
    <property type="entry name" value="TPR"/>
    <property type="match status" value="1"/>
</dbReference>
<organism evidence="3 6">
    <name type="scientific">Phytopseudomonas dryadis</name>
    <dbReference type="NCBI Taxonomy" id="2487520"/>
    <lineage>
        <taxon>Bacteria</taxon>
        <taxon>Pseudomonadati</taxon>
        <taxon>Pseudomonadota</taxon>
        <taxon>Gammaproteobacteria</taxon>
        <taxon>Pseudomonadales</taxon>
        <taxon>Pseudomonadaceae</taxon>
        <taxon>Phytopseudomonas</taxon>
    </lineage>
</organism>
<dbReference type="EMBL" id="QJUL01000006">
    <property type="protein sequence ID" value="TBU95866.1"/>
    <property type="molecule type" value="Genomic_DNA"/>
</dbReference>
<dbReference type="SUPFAM" id="SSF48452">
    <property type="entry name" value="TPR-like"/>
    <property type="match status" value="1"/>
</dbReference>
<feature type="signal peptide" evidence="2">
    <location>
        <begin position="1"/>
        <end position="20"/>
    </location>
</feature>
<dbReference type="EMBL" id="QJUM01000003">
    <property type="protein sequence ID" value="TBV09029.1"/>
    <property type="molecule type" value="Genomic_DNA"/>
</dbReference>
<keyword evidence="1" id="KW-0802">TPR repeat</keyword>
<evidence type="ECO:0000256" key="1">
    <source>
        <dbReference type="PROSITE-ProRule" id="PRU00339"/>
    </source>
</evidence>
<dbReference type="SMART" id="SM00028">
    <property type="entry name" value="TPR"/>
    <property type="match status" value="2"/>
</dbReference>
<keyword evidence="5" id="KW-1185">Reference proteome</keyword>
<dbReference type="Gene3D" id="1.25.40.10">
    <property type="entry name" value="Tetratricopeptide repeat domain"/>
    <property type="match status" value="1"/>
</dbReference>
<feature type="repeat" description="TPR" evidence="1">
    <location>
        <begin position="60"/>
        <end position="93"/>
    </location>
</feature>
<protein>
    <submittedName>
        <fullName evidence="3">Uncharacterized protein</fullName>
    </submittedName>
</protein>
<dbReference type="Proteomes" id="UP000291334">
    <property type="component" value="Unassembled WGS sequence"/>
</dbReference>
<feature type="chain" id="PRO_5020361055" evidence="2">
    <location>
        <begin position="21"/>
        <end position="145"/>
    </location>
</feature>
<gene>
    <name evidence="4" type="ORF">DNK34_03615</name>
    <name evidence="3" type="ORF">DNK44_05920</name>
</gene>
<evidence type="ECO:0000313" key="5">
    <source>
        <dbReference type="Proteomes" id="UP000291334"/>
    </source>
</evidence>
<comment type="caution">
    <text evidence="3">The sequence shown here is derived from an EMBL/GenBank/DDBJ whole genome shotgun (WGS) entry which is preliminary data.</text>
</comment>
<dbReference type="AlphaFoldDB" id="A0A4Q9R7I8"/>
<accession>A0A4Q9R7I8</accession>
<evidence type="ECO:0000313" key="3">
    <source>
        <dbReference type="EMBL" id="TBU95866.1"/>
    </source>
</evidence>
<keyword evidence="2" id="KW-0732">Signal</keyword>
<dbReference type="InterPro" id="IPR019734">
    <property type="entry name" value="TPR_rpt"/>
</dbReference>
<evidence type="ECO:0000313" key="4">
    <source>
        <dbReference type="EMBL" id="TBV09029.1"/>
    </source>
</evidence>
<evidence type="ECO:0000313" key="6">
    <source>
        <dbReference type="Proteomes" id="UP000293172"/>
    </source>
</evidence>
<dbReference type="RefSeq" id="WP_131174973.1">
    <property type="nucleotide sequence ID" value="NZ_QJUL01000006.1"/>
</dbReference>
<dbReference type="Proteomes" id="UP000293172">
    <property type="component" value="Unassembled WGS sequence"/>
</dbReference>
<proteinExistence type="predicted"/>
<name>A0A4Q9R7I8_9GAMM</name>
<dbReference type="PROSITE" id="PS51257">
    <property type="entry name" value="PROKAR_LIPOPROTEIN"/>
    <property type="match status" value="1"/>
</dbReference>
<sequence length="145" mass="16154">MRVISLLLASLLLGGCTTLSMPGGDLVTLQEQADLAYAKGDYPRASLLYERLSRSLPTDADIRYRLGNSLARQGQNHPAIDAYREALVRDSEHARAWYNLMQVQTREVLLTAGEAQQHLHTQSPQSKQAFDQAVHLLDALSPRQE</sequence>
<dbReference type="InterPro" id="IPR011990">
    <property type="entry name" value="TPR-like_helical_dom_sf"/>
</dbReference>